<dbReference type="GeneID" id="18256510"/>
<dbReference type="HOGENOM" id="CLU_688873_0_0_1"/>
<keyword evidence="3" id="KW-1185">Reference proteome</keyword>
<accession>G0S5L7</accession>
<dbReference type="AlphaFoldDB" id="G0S5L7"/>
<name>G0S5L7_CHATD</name>
<organism evidence="3">
    <name type="scientific">Chaetomium thermophilum (strain DSM 1495 / CBS 144.50 / IMI 039719)</name>
    <name type="common">Thermochaetoides thermophila</name>
    <dbReference type="NCBI Taxonomy" id="759272"/>
    <lineage>
        <taxon>Eukaryota</taxon>
        <taxon>Fungi</taxon>
        <taxon>Dikarya</taxon>
        <taxon>Ascomycota</taxon>
        <taxon>Pezizomycotina</taxon>
        <taxon>Sordariomycetes</taxon>
        <taxon>Sordariomycetidae</taxon>
        <taxon>Sordariales</taxon>
        <taxon>Chaetomiaceae</taxon>
        <taxon>Thermochaetoides</taxon>
    </lineage>
</organism>
<dbReference type="Proteomes" id="UP000008066">
    <property type="component" value="Unassembled WGS sequence"/>
</dbReference>
<evidence type="ECO:0000256" key="1">
    <source>
        <dbReference type="SAM" id="MobiDB-lite"/>
    </source>
</evidence>
<feature type="compositionally biased region" description="Polar residues" evidence="1">
    <location>
        <begin position="45"/>
        <end position="60"/>
    </location>
</feature>
<reference evidence="2 3" key="1">
    <citation type="journal article" date="2011" name="Cell">
        <title>Insight into structure and assembly of the nuclear pore complex by utilizing the genome of a eukaryotic thermophile.</title>
        <authorList>
            <person name="Amlacher S."/>
            <person name="Sarges P."/>
            <person name="Flemming D."/>
            <person name="van Noort V."/>
            <person name="Kunze R."/>
            <person name="Devos D.P."/>
            <person name="Arumugam M."/>
            <person name="Bork P."/>
            <person name="Hurt E."/>
        </authorList>
    </citation>
    <scope>NUCLEOTIDE SEQUENCE [LARGE SCALE GENOMIC DNA]</scope>
    <source>
        <strain evidence="3">DSM 1495 / CBS 144.50 / IMI 039719</strain>
    </source>
</reference>
<feature type="region of interest" description="Disordered" evidence="1">
    <location>
        <begin position="13"/>
        <end position="69"/>
    </location>
</feature>
<dbReference type="EMBL" id="GL988041">
    <property type="protein sequence ID" value="EGS20636.1"/>
    <property type="molecule type" value="Genomic_DNA"/>
</dbReference>
<protein>
    <submittedName>
        <fullName evidence="2">Uncharacterized protein</fullName>
    </submittedName>
</protein>
<dbReference type="KEGG" id="cthr:CTHT_0024720"/>
<proteinExistence type="predicted"/>
<gene>
    <name evidence="2" type="ORF">CTHT_0024720</name>
</gene>
<dbReference type="RefSeq" id="XP_006692932.1">
    <property type="nucleotide sequence ID" value="XM_006692869.1"/>
</dbReference>
<dbReference type="eggNOG" id="ENOG502RKNZ">
    <property type="taxonomic scope" value="Eukaryota"/>
</dbReference>
<evidence type="ECO:0000313" key="3">
    <source>
        <dbReference type="Proteomes" id="UP000008066"/>
    </source>
</evidence>
<dbReference type="OrthoDB" id="4581301at2759"/>
<feature type="compositionally biased region" description="Low complexity" evidence="1">
    <location>
        <begin position="17"/>
        <end position="26"/>
    </location>
</feature>
<sequence>MLSRRVLAIQQLPIRPPSTSTRRPFFQQAGYSTRPDAKSSSQSSGTHSQPPKTSHLQNVPSKPDKEANPSPLFRRIHKLIGQVLPYWVPRAPRKLQYAGKPMGPAAWRRLNNRTRRRWAKKTNRARRRLRAKIEEMRANPPFQVSKLLLDLDSINCPGVRPYTEEDERMLTEQWRSTPSMDALYQRMCALKKEIEQAKFRWNAPLFPHDTRRVTERDVLAVALLGVPAPVKTAGDETAALQEPPLGYFDSQAAWSIGLPPRITEDIHHTTHMLLHRLRIQPKLEAEKMDTPNGLRRSLDRVFRVEDKLETIQRLVAPLLQQPWGRQLVHGYKDVIVGLCAGGLEKESRQQAWRAYWFLQNISAALEADGLGLELEGYAQIRRVRERLTREELALEMGDKR</sequence>
<evidence type="ECO:0000313" key="2">
    <source>
        <dbReference type="EMBL" id="EGS20636.1"/>
    </source>
</evidence>